<dbReference type="RefSeq" id="WP_169344393.1">
    <property type="nucleotide sequence ID" value="NZ_JABBJJ010000031.1"/>
</dbReference>
<organism evidence="1 2">
    <name type="scientific">Pyxidicoccus fallax</name>
    <dbReference type="NCBI Taxonomy" id="394095"/>
    <lineage>
        <taxon>Bacteria</taxon>
        <taxon>Pseudomonadati</taxon>
        <taxon>Myxococcota</taxon>
        <taxon>Myxococcia</taxon>
        <taxon>Myxococcales</taxon>
        <taxon>Cystobacterineae</taxon>
        <taxon>Myxococcaceae</taxon>
        <taxon>Pyxidicoccus</taxon>
    </lineage>
</organism>
<dbReference type="Proteomes" id="UP000518300">
    <property type="component" value="Unassembled WGS sequence"/>
</dbReference>
<evidence type="ECO:0000313" key="1">
    <source>
        <dbReference type="EMBL" id="NMO15099.1"/>
    </source>
</evidence>
<proteinExistence type="predicted"/>
<name>A0A848L8G5_9BACT</name>
<gene>
    <name evidence="1" type="ORF">HG543_09555</name>
</gene>
<keyword evidence="2" id="KW-1185">Reference proteome</keyword>
<reference evidence="1 2" key="1">
    <citation type="submission" date="2020-04" db="EMBL/GenBank/DDBJ databases">
        <title>Draft genome of Pyxidicoccus fallax type strain.</title>
        <authorList>
            <person name="Whitworth D.E."/>
        </authorList>
    </citation>
    <scope>NUCLEOTIDE SEQUENCE [LARGE SCALE GENOMIC DNA]</scope>
    <source>
        <strain evidence="1 2">DSM 14698</strain>
    </source>
</reference>
<dbReference type="EMBL" id="JABBJJ010000031">
    <property type="protein sequence ID" value="NMO15099.1"/>
    <property type="molecule type" value="Genomic_DNA"/>
</dbReference>
<accession>A0A848L8G5</accession>
<protein>
    <submittedName>
        <fullName evidence="1">Uncharacterized protein</fullName>
    </submittedName>
</protein>
<comment type="caution">
    <text evidence="1">The sequence shown here is derived from an EMBL/GenBank/DDBJ whole genome shotgun (WGS) entry which is preliminary data.</text>
</comment>
<dbReference type="AlphaFoldDB" id="A0A848L8G5"/>
<evidence type="ECO:0000313" key="2">
    <source>
        <dbReference type="Proteomes" id="UP000518300"/>
    </source>
</evidence>
<sequence length="186" mass="20462">MTPYDAAVRSLSNEVLELLREGGWSESRRVPLDEARASLVSQGAPLHAYAEELLHSLDGLQLHNPATGRSLKVSAVDICDWLDEEDLSYVQALFAPSACPVALGARASPEFPITSPTASCGAFPESFFYVAEDGRWLCIDTYWGGAWFFPHLDAALRFALLQEEFETGRVPLTREQCPPGTWDDGD</sequence>